<name>A0A0R2BE82_SECCO</name>
<sequence length="218" mass="24692">MFSWYSVSVSYSISRSQLIVQVISFVVCGAGVYIFNRHLHNDQRVIAKLTQEVQYDALTGARNWMMFRDDLDRVYSIVRHNRQAALVVFDVDHFKDVNDTFGHLAGNQVLMAVSSTVQHILNDQGYQDCLYRTGGEEFAAILVDCSADNAQRITEICQTSLRKLIVRDRGQHIQITASFGITTMTGKDRNATEAFRRADKNLYQSKNTGRDRITISAG</sequence>
<dbReference type="GO" id="GO:0052621">
    <property type="term" value="F:diguanylate cyclase activity"/>
    <property type="evidence" value="ECO:0007669"/>
    <property type="project" value="TreeGrafter"/>
</dbReference>
<dbReference type="GO" id="GO:0043709">
    <property type="term" value="P:cell adhesion involved in single-species biofilm formation"/>
    <property type="evidence" value="ECO:0007669"/>
    <property type="project" value="TreeGrafter"/>
</dbReference>
<dbReference type="FunFam" id="3.30.70.270:FF:000001">
    <property type="entry name" value="Diguanylate cyclase domain protein"/>
    <property type="match status" value="1"/>
</dbReference>
<dbReference type="EMBL" id="AYYR01000067">
    <property type="protein sequence ID" value="KRM74811.1"/>
    <property type="molecule type" value="Genomic_DNA"/>
</dbReference>
<gene>
    <name evidence="3" type="ORF">FC82_GL002754</name>
</gene>
<dbReference type="SUPFAM" id="SSF55073">
    <property type="entry name" value="Nucleotide cyclase"/>
    <property type="match status" value="1"/>
</dbReference>
<protein>
    <submittedName>
        <fullName evidence="3">Signal transduction diguanylate cyclase</fullName>
    </submittedName>
</protein>
<proteinExistence type="predicted"/>
<dbReference type="InterPro" id="IPR043128">
    <property type="entry name" value="Rev_trsase/Diguanyl_cyclase"/>
</dbReference>
<keyword evidence="1" id="KW-0812">Transmembrane</keyword>
<dbReference type="GO" id="GO:1902201">
    <property type="term" value="P:negative regulation of bacterial-type flagellum-dependent cell motility"/>
    <property type="evidence" value="ECO:0007669"/>
    <property type="project" value="TreeGrafter"/>
</dbReference>
<dbReference type="InterPro" id="IPR029787">
    <property type="entry name" value="Nucleotide_cyclase"/>
</dbReference>
<evidence type="ECO:0000259" key="2">
    <source>
        <dbReference type="PROSITE" id="PS50887"/>
    </source>
</evidence>
<keyword evidence="1" id="KW-0472">Membrane</keyword>
<dbReference type="PANTHER" id="PTHR45138">
    <property type="entry name" value="REGULATORY COMPONENTS OF SENSORY TRANSDUCTION SYSTEM"/>
    <property type="match status" value="1"/>
</dbReference>
<dbReference type="Pfam" id="PF00990">
    <property type="entry name" value="GGDEF"/>
    <property type="match status" value="1"/>
</dbReference>
<evidence type="ECO:0000313" key="3">
    <source>
        <dbReference type="EMBL" id="KRM74811.1"/>
    </source>
</evidence>
<dbReference type="Proteomes" id="UP000051845">
    <property type="component" value="Unassembled WGS sequence"/>
</dbReference>
<dbReference type="Gene3D" id="3.30.70.270">
    <property type="match status" value="1"/>
</dbReference>
<reference evidence="3 4" key="1">
    <citation type="journal article" date="2015" name="Genome Announc.">
        <title>Expanding the biotechnology potential of lactobacilli through comparative genomics of 213 strains and associated genera.</title>
        <authorList>
            <person name="Sun Z."/>
            <person name="Harris H.M."/>
            <person name="McCann A."/>
            <person name="Guo C."/>
            <person name="Argimon S."/>
            <person name="Zhang W."/>
            <person name="Yang X."/>
            <person name="Jeffery I.B."/>
            <person name="Cooney J.C."/>
            <person name="Kagawa T.F."/>
            <person name="Liu W."/>
            <person name="Song Y."/>
            <person name="Salvetti E."/>
            <person name="Wrobel A."/>
            <person name="Rasinkangas P."/>
            <person name="Parkhill J."/>
            <person name="Rea M.C."/>
            <person name="O'Sullivan O."/>
            <person name="Ritari J."/>
            <person name="Douillard F.P."/>
            <person name="Paul Ross R."/>
            <person name="Yang R."/>
            <person name="Briner A.E."/>
            <person name="Felis G.E."/>
            <person name="de Vos W.M."/>
            <person name="Barrangou R."/>
            <person name="Klaenhammer T.R."/>
            <person name="Caufield P.W."/>
            <person name="Cui Y."/>
            <person name="Zhang H."/>
            <person name="O'Toole P.W."/>
        </authorList>
    </citation>
    <scope>NUCLEOTIDE SEQUENCE [LARGE SCALE GENOMIC DNA]</scope>
    <source>
        <strain evidence="3 4">DSM 20515</strain>
    </source>
</reference>
<dbReference type="SMART" id="SM00267">
    <property type="entry name" value="GGDEF"/>
    <property type="match status" value="1"/>
</dbReference>
<dbReference type="AlphaFoldDB" id="A0A0R2BE82"/>
<dbReference type="PROSITE" id="PS50887">
    <property type="entry name" value="GGDEF"/>
    <property type="match status" value="1"/>
</dbReference>
<organism evidence="3 4">
    <name type="scientific">Secundilactobacillus collinoides DSM 20515 = JCM 1123</name>
    <dbReference type="NCBI Taxonomy" id="1423733"/>
    <lineage>
        <taxon>Bacteria</taxon>
        <taxon>Bacillati</taxon>
        <taxon>Bacillota</taxon>
        <taxon>Bacilli</taxon>
        <taxon>Lactobacillales</taxon>
        <taxon>Lactobacillaceae</taxon>
        <taxon>Secundilactobacillus</taxon>
    </lineage>
</organism>
<dbReference type="PATRIC" id="fig|1423733.4.peg.2878"/>
<dbReference type="GO" id="GO:0005886">
    <property type="term" value="C:plasma membrane"/>
    <property type="evidence" value="ECO:0007669"/>
    <property type="project" value="TreeGrafter"/>
</dbReference>
<dbReference type="CDD" id="cd01949">
    <property type="entry name" value="GGDEF"/>
    <property type="match status" value="1"/>
</dbReference>
<dbReference type="InterPro" id="IPR000160">
    <property type="entry name" value="GGDEF_dom"/>
</dbReference>
<dbReference type="STRING" id="33960.TY91_09900"/>
<dbReference type="InterPro" id="IPR050469">
    <property type="entry name" value="Diguanylate_Cyclase"/>
</dbReference>
<evidence type="ECO:0000313" key="4">
    <source>
        <dbReference type="Proteomes" id="UP000051845"/>
    </source>
</evidence>
<dbReference type="NCBIfam" id="TIGR00254">
    <property type="entry name" value="GGDEF"/>
    <property type="match status" value="1"/>
</dbReference>
<feature type="domain" description="GGDEF" evidence="2">
    <location>
        <begin position="82"/>
        <end position="218"/>
    </location>
</feature>
<dbReference type="PANTHER" id="PTHR45138:SF2">
    <property type="entry name" value="DIGUANYLATE CYCLASE VDCA"/>
    <property type="match status" value="1"/>
</dbReference>
<evidence type="ECO:0000256" key="1">
    <source>
        <dbReference type="SAM" id="Phobius"/>
    </source>
</evidence>
<comment type="caution">
    <text evidence="3">The sequence shown here is derived from an EMBL/GenBank/DDBJ whole genome shotgun (WGS) entry which is preliminary data.</text>
</comment>
<accession>A0A0R2BE82</accession>
<keyword evidence="1" id="KW-1133">Transmembrane helix</keyword>
<feature type="transmembrane region" description="Helical" evidence="1">
    <location>
        <begin position="18"/>
        <end position="35"/>
    </location>
</feature>